<proteinExistence type="predicted"/>
<accession>A0A450X3S1</accession>
<dbReference type="Gene3D" id="3.40.30.10">
    <property type="entry name" value="Glutaredoxin"/>
    <property type="match status" value="1"/>
</dbReference>
<dbReference type="Pfam" id="PF13462">
    <property type="entry name" value="Thioredoxin_4"/>
    <property type="match status" value="1"/>
</dbReference>
<reference evidence="2" key="1">
    <citation type="submission" date="2019-02" db="EMBL/GenBank/DDBJ databases">
        <authorList>
            <person name="Gruber-Vodicka R. H."/>
            <person name="Seah K. B. B."/>
        </authorList>
    </citation>
    <scope>NUCLEOTIDE SEQUENCE</scope>
    <source>
        <strain evidence="2">BECK_BZ197</strain>
        <strain evidence="4">BECK_BZ198</strain>
        <strain evidence="3">BECK_BZ199</strain>
    </source>
</reference>
<dbReference type="InterPro" id="IPR036249">
    <property type="entry name" value="Thioredoxin-like_sf"/>
</dbReference>
<dbReference type="EMBL" id="CAADFO010000006">
    <property type="protein sequence ID" value="VFK23927.1"/>
    <property type="molecule type" value="Genomic_DNA"/>
</dbReference>
<feature type="domain" description="Thioredoxin-like fold" evidence="1">
    <location>
        <begin position="70"/>
        <end position="119"/>
    </location>
</feature>
<dbReference type="EMBL" id="CAADFQ010000001">
    <property type="protein sequence ID" value="VFK26809.1"/>
    <property type="molecule type" value="Genomic_DNA"/>
</dbReference>
<dbReference type="InterPro" id="IPR012336">
    <property type="entry name" value="Thioredoxin-like_fold"/>
</dbReference>
<gene>
    <name evidence="2" type="ORF">BECKMB1821G_GA0114241_100659</name>
    <name evidence="4" type="ORF">BECKMB1821H_GA0114242_100757</name>
    <name evidence="3" type="ORF">BECKMB1821I_GA0114274_1001131</name>
</gene>
<organism evidence="2">
    <name type="scientific">Candidatus Kentrum sp. MB</name>
    <dbReference type="NCBI Taxonomy" id="2138164"/>
    <lineage>
        <taxon>Bacteria</taxon>
        <taxon>Pseudomonadati</taxon>
        <taxon>Pseudomonadota</taxon>
        <taxon>Gammaproteobacteria</taxon>
        <taxon>Candidatus Kentrum</taxon>
    </lineage>
</organism>
<evidence type="ECO:0000313" key="2">
    <source>
        <dbReference type="EMBL" id="VFK23927.1"/>
    </source>
</evidence>
<dbReference type="SUPFAM" id="SSF52833">
    <property type="entry name" value="Thioredoxin-like"/>
    <property type="match status" value="1"/>
</dbReference>
<sequence>MVKYRASSVSSPYILYSHPFLDRFAKHLREKAVAERKAKLMASYREKSDIKLLTSPVVEIASEGFPVRDNPKAPVTIVEIANYQCGYCKKVAEIMERIPTRFEGKVKLVCMDFPILSEVSRLVTRAGGVPTKVHEEKFHHPGK</sequence>
<protein>
    <submittedName>
        <fullName evidence="2">Thioredoxin</fullName>
    </submittedName>
</protein>
<evidence type="ECO:0000313" key="3">
    <source>
        <dbReference type="EMBL" id="VFK26809.1"/>
    </source>
</evidence>
<evidence type="ECO:0000259" key="1">
    <source>
        <dbReference type="Pfam" id="PF13462"/>
    </source>
</evidence>
<name>A0A450X3S1_9GAMM</name>
<dbReference type="AlphaFoldDB" id="A0A450X3S1"/>
<dbReference type="EMBL" id="CAADGH010000007">
    <property type="protein sequence ID" value="VFK74638.1"/>
    <property type="molecule type" value="Genomic_DNA"/>
</dbReference>
<evidence type="ECO:0000313" key="4">
    <source>
        <dbReference type="EMBL" id="VFK74638.1"/>
    </source>
</evidence>